<proteinExistence type="predicted"/>
<accession>A0ABX1LYY4</accession>
<dbReference type="InterPro" id="IPR002656">
    <property type="entry name" value="Acyl_transf_3_dom"/>
</dbReference>
<feature type="transmembrane region" description="Helical" evidence="1">
    <location>
        <begin position="348"/>
        <end position="375"/>
    </location>
</feature>
<feature type="transmembrane region" description="Helical" evidence="1">
    <location>
        <begin position="259"/>
        <end position="281"/>
    </location>
</feature>
<feature type="domain" description="Acyltransferase 3" evidence="2">
    <location>
        <begin position="21"/>
        <end position="376"/>
    </location>
</feature>
<keyword evidence="1" id="KW-0812">Transmembrane</keyword>
<evidence type="ECO:0000313" key="3">
    <source>
        <dbReference type="EMBL" id="NMF60556.1"/>
    </source>
</evidence>
<protein>
    <submittedName>
        <fullName evidence="3">Acyltransferase</fullName>
    </submittedName>
</protein>
<evidence type="ECO:0000313" key="4">
    <source>
        <dbReference type="Proteomes" id="UP000738376"/>
    </source>
</evidence>
<dbReference type="RefSeq" id="WP_169365494.1">
    <property type="nucleotide sequence ID" value="NZ_JAAVJL010000003.1"/>
</dbReference>
<keyword evidence="4" id="KW-1185">Reference proteome</keyword>
<dbReference type="Proteomes" id="UP000738376">
    <property type="component" value="Unassembled WGS sequence"/>
</dbReference>
<sequence length="385" mass="44600">MSYQSSLVAENPTTDKLQKFEGFDFLRAIFAIAIVAYKTKVFHIPEILIANSWTYALSAYILSGMFGALAVPVFLQISLFLFYYKSTNLGISYFIKTRLPKLISLYAFWVGAITIFDILFVGKLEAIQRATSSVKLFGEFIVSGNNTPYFFFFSLIFLTTLAAILNSFISRREKRSTKLIINYSLLFLSSTLIFVFSSIESISNYIGLQGTYIKVINNIIHWDYNPLNFLPYIFTPIITTQEYQEGKLNKLNKWLKIKLTILFCLSLIFFVLEWVLTSSHFLVQVDQSPLDHYMRLSLVFGSWLLLYLAILSKYQAPRLIKFISKYSLGIYGFHVFFIFKGAFNFDTIFTSILLLQIIINFLIILGLSVLLSWIFRRYKWSKTFI</sequence>
<feature type="transmembrane region" description="Helical" evidence="1">
    <location>
        <begin position="105"/>
        <end position="127"/>
    </location>
</feature>
<dbReference type="Pfam" id="PF01757">
    <property type="entry name" value="Acyl_transf_3"/>
    <property type="match status" value="1"/>
</dbReference>
<reference evidence="3 4" key="1">
    <citation type="submission" date="2020-03" db="EMBL/GenBank/DDBJ databases">
        <title>Draft Genome Sequence of 2-Methylisoborneol Producing Pseudanabaena yagii Strain GIHE-NHR1 Isolated from North Han River in South Korea.</title>
        <authorList>
            <person name="Jeong J."/>
        </authorList>
    </citation>
    <scope>NUCLEOTIDE SEQUENCE [LARGE SCALE GENOMIC DNA]</scope>
    <source>
        <strain evidence="3 4">GIHE-NHR1</strain>
    </source>
</reference>
<keyword evidence="3" id="KW-0012">Acyltransferase</keyword>
<organism evidence="3 4">
    <name type="scientific">Pseudanabaena yagii GIHE-NHR1</name>
    <dbReference type="NCBI Taxonomy" id="2722753"/>
    <lineage>
        <taxon>Bacteria</taxon>
        <taxon>Bacillati</taxon>
        <taxon>Cyanobacteriota</taxon>
        <taxon>Cyanophyceae</taxon>
        <taxon>Pseudanabaenales</taxon>
        <taxon>Pseudanabaenaceae</taxon>
        <taxon>Pseudanabaena</taxon>
        <taxon>Pseudanabaena yagii</taxon>
    </lineage>
</organism>
<evidence type="ECO:0000256" key="1">
    <source>
        <dbReference type="SAM" id="Phobius"/>
    </source>
</evidence>
<evidence type="ECO:0000259" key="2">
    <source>
        <dbReference type="Pfam" id="PF01757"/>
    </source>
</evidence>
<name>A0ABX1LYY4_9CYAN</name>
<keyword evidence="1" id="KW-1133">Transmembrane helix</keyword>
<feature type="transmembrane region" description="Helical" evidence="1">
    <location>
        <begin position="219"/>
        <end position="238"/>
    </location>
</feature>
<feature type="transmembrane region" description="Helical" evidence="1">
    <location>
        <begin position="180"/>
        <end position="199"/>
    </location>
</feature>
<keyword evidence="1" id="KW-0472">Membrane</keyword>
<dbReference type="GO" id="GO:0016746">
    <property type="term" value="F:acyltransferase activity"/>
    <property type="evidence" value="ECO:0007669"/>
    <property type="project" value="UniProtKB-KW"/>
</dbReference>
<feature type="transmembrane region" description="Helical" evidence="1">
    <location>
        <begin position="57"/>
        <end position="84"/>
    </location>
</feature>
<keyword evidence="3" id="KW-0808">Transferase</keyword>
<feature type="transmembrane region" description="Helical" evidence="1">
    <location>
        <begin position="147"/>
        <end position="168"/>
    </location>
</feature>
<dbReference type="EMBL" id="JAAVJL010000003">
    <property type="protein sequence ID" value="NMF60556.1"/>
    <property type="molecule type" value="Genomic_DNA"/>
</dbReference>
<feature type="transmembrane region" description="Helical" evidence="1">
    <location>
        <begin position="323"/>
        <end position="342"/>
    </location>
</feature>
<gene>
    <name evidence="3" type="ORF">HC246_21635</name>
</gene>
<comment type="caution">
    <text evidence="3">The sequence shown here is derived from an EMBL/GenBank/DDBJ whole genome shotgun (WGS) entry which is preliminary data.</text>
</comment>
<feature type="transmembrane region" description="Helical" evidence="1">
    <location>
        <begin position="293"/>
        <end position="311"/>
    </location>
</feature>